<evidence type="ECO:0000259" key="6">
    <source>
        <dbReference type="PROSITE" id="PS51651"/>
    </source>
</evidence>
<dbReference type="FunFam" id="1.20.58.740:FF:000002">
    <property type="entry name" value="Dedicator of cytokinesis protein 7"/>
    <property type="match status" value="1"/>
</dbReference>
<dbReference type="InterPro" id="IPR026791">
    <property type="entry name" value="DOCK"/>
</dbReference>
<dbReference type="Gene3D" id="1.25.40.410">
    <property type="match status" value="1"/>
</dbReference>
<feature type="compositionally biased region" description="Acidic residues" evidence="4">
    <location>
        <begin position="184"/>
        <end position="196"/>
    </location>
</feature>
<evidence type="ECO:0000259" key="5">
    <source>
        <dbReference type="PROSITE" id="PS51650"/>
    </source>
</evidence>
<dbReference type="InterPro" id="IPR027357">
    <property type="entry name" value="DOCKER_dom"/>
</dbReference>
<feature type="region of interest" description="Disordered" evidence="4">
    <location>
        <begin position="448"/>
        <end position="468"/>
    </location>
</feature>
<dbReference type="InterPro" id="IPR016024">
    <property type="entry name" value="ARM-type_fold"/>
</dbReference>
<name>A0A6F9DAK7_9ASCI</name>
<gene>
    <name evidence="7" type="primary">Dock7</name>
</gene>
<dbReference type="CDD" id="cd11695">
    <property type="entry name" value="DHR2_DOCK_C"/>
    <property type="match status" value="1"/>
</dbReference>
<dbReference type="Pfam" id="PF06920">
    <property type="entry name" value="DHR-2_Lobe_A"/>
    <property type="match status" value="1"/>
</dbReference>
<dbReference type="Pfam" id="PF14429">
    <property type="entry name" value="DOCK-C2"/>
    <property type="match status" value="1"/>
</dbReference>
<dbReference type="InterPro" id="IPR037808">
    <property type="entry name" value="C2_Dock-C"/>
</dbReference>
<protein>
    <submittedName>
        <fullName evidence="7">Dedicator of cytokinesis protein 7</fullName>
    </submittedName>
</protein>
<dbReference type="GO" id="GO:0005085">
    <property type="term" value="F:guanyl-nucleotide exchange factor activity"/>
    <property type="evidence" value="ECO:0007669"/>
    <property type="project" value="UniProtKB-KW"/>
</dbReference>
<keyword evidence="1" id="KW-0597">Phosphoprotein</keyword>
<dbReference type="InterPro" id="IPR021816">
    <property type="entry name" value="DOCK_C/D_N"/>
</dbReference>
<dbReference type="Gene3D" id="2.60.40.150">
    <property type="entry name" value="C2 domain"/>
    <property type="match status" value="1"/>
</dbReference>
<dbReference type="InterPro" id="IPR027007">
    <property type="entry name" value="C2_DOCK-type_domain"/>
</dbReference>
<dbReference type="InterPro" id="IPR046773">
    <property type="entry name" value="DOCKER_Lobe_C"/>
</dbReference>
<dbReference type="InterPro" id="IPR046769">
    <property type="entry name" value="DOCKER_Lobe_A"/>
</dbReference>
<dbReference type="PANTHER" id="PTHR23317">
    <property type="entry name" value="DEDICATOR OF CYTOKINESIS DOCK"/>
    <property type="match status" value="1"/>
</dbReference>
<dbReference type="CDD" id="cd08696">
    <property type="entry name" value="C2_Dock-C"/>
    <property type="match status" value="1"/>
</dbReference>
<dbReference type="InterPro" id="IPR046770">
    <property type="entry name" value="DOCKER_Lobe_B"/>
</dbReference>
<dbReference type="Pfam" id="PF20421">
    <property type="entry name" value="DHR-2_Lobe_C"/>
    <property type="match status" value="1"/>
</dbReference>
<dbReference type="InterPro" id="IPR043162">
    <property type="entry name" value="DOCK_C_lobe_C"/>
</dbReference>
<dbReference type="Pfam" id="PF11878">
    <property type="entry name" value="DOCK_C-D_N"/>
    <property type="match status" value="1"/>
</dbReference>
<feature type="compositionally biased region" description="Low complexity" evidence="4">
    <location>
        <begin position="451"/>
        <end position="463"/>
    </location>
</feature>
<evidence type="ECO:0000256" key="3">
    <source>
        <dbReference type="PROSITE-ProRule" id="PRU00983"/>
    </source>
</evidence>
<organism evidence="7">
    <name type="scientific">Phallusia mammillata</name>
    <dbReference type="NCBI Taxonomy" id="59560"/>
    <lineage>
        <taxon>Eukaryota</taxon>
        <taxon>Metazoa</taxon>
        <taxon>Chordata</taxon>
        <taxon>Tunicata</taxon>
        <taxon>Ascidiacea</taxon>
        <taxon>Phlebobranchia</taxon>
        <taxon>Ascidiidae</taxon>
        <taxon>Phallusia</taxon>
    </lineage>
</organism>
<feature type="region of interest" description="Disordered" evidence="4">
    <location>
        <begin position="169"/>
        <end position="209"/>
    </location>
</feature>
<proteinExistence type="evidence at transcript level"/>
<dbReference type="PROSITE" id="PS51650">
    <property type="entry name" value="C2_DOCK"/>
    <property type="match status" value="1"/>
</dbReference>
<dbReference type="InterPro" id="IPR035892">
    <property type="entry name" value="C2_domain_sf"/>
</dbReference>
<evidence type="ECO:0000256" key="1">
    <source>
        <dbReference type="ARBA" id="ARBA00022553"/>
    </source>
</evidence>
<feature type="domain" description="C2 DOCK-type" evidence="5">
    <location>
        <begin position="590"/>
        <end position="757"/>
    </location>
</feature>
<dbReference type="Pfam" id="PF20422">
    <property type="entry name" value="DHR-2_Lobe_B"/>
    <property type="match status" value="1"/>
</dbReference>
<dbReference type="InterPro" id="IPR043161">
    <property type="entry name" value="DOCK_C_lobe_A"/>
</dbReference>
<dbReference type="Gene3D" id="1.20.58.740">
    <property type="match status" value="1"/>
</dbReference>
<dbReference type="EMBL" id="LR784622">
    <property type="protein sequence ID" value="CAB3239426.1"/>
    <property type="molecule type" value="mRNA"/>
</dbReference>
<evidence type="ECO:0000256" key="4">
    <source>
        <dbReference type="SAM" id="MobiDB-lite"/>
    </source>
</evidence>
<accession>A0A6F9DAK7</accession>
<dbReference type="SUPFAM" id="SSF48371">
    <property type="entry name" value="ARM repeat"/>
    <property type="match status" value="1"/>
</dbReference>
<evidence type="ECO:0000313" key="7">
    <source>
        <dbReference type="EMBL" id="CAB3239426.1"/>
    </source>
</evidence>
<dbReference type="PROSITE" id="PS51651">
    <property type="entry name" value="DOCKER"/>
    <property type="match status" value="1"/>
</dbReference>
<dbReference type="FunFam" id="1.25.40.410:FF:000002">
    <property type="entry name" value="Dedicator of cytokinesis protein 7"/>
    <property type="match status" value="1"/>
</dbReference>
<dbReference type="GO" id="GO:0007264">
    <property type="term" value="P:small GTPase-mediated signal transduction"/>
    <property type="evidence" value="ECO:0007669"/>
    <property type="project" value="InterPro"/>
</dbReference>
<feature type="domain" description="DOCKER" evidence="6">
    <location>
        <begin position="1667"/>
        <end position="2105"/>
    </location>
</feature>
<feature type="compositionally biased region" description="Polar residues" evidence="4">
    <location>
        <begin position="1369"/>
        <end position="1381"/>
    </location>
</feature>
<evidence type="ECO:0000256" key="2">
    <source>
        <dbReference type="ARBA" id="ARBA00022658"/>
    </source>
</evidence>
<feature type="compositionally biased region" description="Polar residues" evidence="4">
    <location>
        <begin position="923"/>
        <end position="937"/>
    </location>
</feature>
<comment type="similarity">
    <text evidence="3">Belongs to the DOCK family.</text>
</comment>
<reference evidence="7" key="1">
    <citation type="submission" date="2020-04" db="EMBL/GenBank/DDBJ databases">
        <authorList>
            <person name="Neveu A P."/>
        </authorList>
    </citation>
    <scope>NUCLEOTIDE SEQUENCE</scope>
    <source>
        <tissue evidence="7">Whole embryo</tissue>
    </source>
</reference>
<sequence length="2119" mass="239809">MSMSSEIADILSGLNSAIDVGSGLGTRYGSVKLRSGSQSEGRRQIPSQYLESVSSHASLVENAGYGSNTSWMDVVEPLDLEQEIEAQLEAVVGKDDCIRDLADFPVNDLQMVVNERQHRTLKPPIPKDGLELTTQLAGCIKTFTQDYMVVQRNYEDYSSGKLVQKAKERESDLKSQLPKQVFEGDLEEEPTAEEIANENNSSDQSKSRGSWASSVINLKNSQADVLMETVLDSTPQDEIDEENAKLRSEGRFPHLFSLYLPCHNSNSSSNASQGTFEDSEFPIETLDSPPTPMEHFGYRLLVKCLSLELEMDVEPIFASIALYDTKQKKKISENFHFDLNSDAMKKMMRQEGSASISTLARSAIFSLTHPSHDVFIVIKLEKVLQQGDIGECAEAYMKDATDKQKDKARQNAKWFCDRLGRYRMPFAWTAIHLMNIVNSATNLRPVEETVSNSNGSDDGSRSSTLDSQYRRSTLTRQISLNDMELHMLSSFKPVTLTVSSFFKQEGERLKDEDLYKFLIDLKRPSNILKRLKCIPGKMKIDVSPAPANFPYCITPDLYRVKPYPDQRGRPTREVQEFPAREVTIPNTTYRNLLYIYPQTVNFTNRPNHARNIAVKVELLESEDPTSCLPCIYGKSNAPEYSNSSYTAITYHNKNPDFYEEVKIQLPTRLTSRHHLFFSFYHISCQRKQELTPIETHVGYTWLPLLQGGRLRTGEISLPVSVDKLPPHYSIHSPESQIPGVKWIDGHKAIFSVSIQTVTTVHMLDRYLENFFGLCDLIEHPPSNGLQNVKLADGSRIDDLELELRKSIHALAKESRTQALVNFLHVILDKLVKMLVRPPVISGQTVNMGQNCFEALAVISSRLHRSQEFATDPHLRNILLSTYCKHVFTVPSFERSPGDDAEPEPMGKGSHFATMTRQEKRSRPSVNKSTFHISSSNPDLSAVATQDDAFEEPQNENDRSFVRMSMTRSSLMEQTARHQVDTGVRSVSHKIFHEEIALLFVVSSGGVKESAMQNAWFFFELMTKSMTQYLHETGMMAASRRHRFRPRFLDDLARLVKVVTQEICNKYTRDYDFAERLNCSLAFLIKDFLSIIDRGVVLQLLHSYCSLVNDKLASHLMTSHSSLLQLRVSLLRVVCSHEHYVTLNLPFSIPPTPSSPSPSITSTASSYISSGLLKSAARYDLNERFTRQHFLTGLLLSDIKLSIDLAEQGTTGLGKVQLYAITTLRNLLASHDADERINKNPEAKKAVAVLYLPLLSISIKASQFAYLFNEPEKPVVGDEGMVSSSIASAIANPSPQLARSNTTTNLNSNKMSPECTRNLLVCFIWLLKNTDETTLKTWWVGLSPNNLIAILDLLYISVSCFENQATSNFGRGEGSRNSLKNTGNRKKDSKSRLQEAILGGSSARQELLMRRRGGGGDKAATIGQTQSKDALRWNKNRTEWKQVKHEERMKQGMEDSLIGRNFAAESSMVVLDTLELIVNTATELHDGTSTSQILSCALRLLLHLFSTRQSVSVLRHTFAIQRSIVAKFPELVFEEETEQCADLTLRLLEKCSSSNACVRMHAAASLYMLMRHNFSLGSTFARVKMQVTMSMSSLVGVSHTFDEEFLRRSLKTVLSYAEIDSELEGTSFPEQVRDLVFNLHMILSDTVKMKEHKEDPEMLIDLMYRIAKGYQNSPDLRLTWLQNMANQHSERKNQAEAGMCLLHCAALVAEYLSMMDYKSYLPVGCVTFEKISGNILEESAVSDDVLTSHADEVCSEKYFSPTGLTAILEQAAQTFTLGGLHEVVDMIYGILIPIYEQGKDYKKLAQIHGKLQECFTKISSQSSYGGWERMFGTYFRVGFYGAKFGDLNGEEFIYKEPAITKLPEISHRLEAFYSQCFGAENIEMIKDSSTIDPDSLDPDKAYIQITFVEPYFHEYENARKTSYFERNFNIDKFMYATPFTKDGKAHGEMKEQFKRKTFLQVSNAFPYIKTRISVIKRWEAILTPLESACEDVKKKTMQLLKAVNMSPPDVRMLQVNLQGAVLTSVNQGPMEVANTFLSEIPDEPKLWVHYNELRLSFREFDHACSVALKKNKTLISSDQKEYQREMERNYNQMSEKLKLMVNDRRIVRQILEASNDELRL</sequence>
<dbReference type="PANTHER" id="PTHR23317:SF76">
    <property type="entry name" value="LD20667P"/>
    <property type="match status" value="1"/>
</dbReference>
<feature type="region of interest" description="Disordered" evidence="4">
    <location>
        <begin position="1369"/>
        <end position="1391"/>
    </location>
</feature>
<feature type="region of interest" description="Disordered" evidence="4">
    <location>
        <begin position="894"/>
        <end position="937"/>
    </location>
</feature>
<keyword evidence="2" id="KW-0344">Guanine-nucleotide releasing factor</keyword>